<dbReference type="GO" id="GO:0030908">
    <property type="term" value="P:protein splicing"/>
    <property type="evidence" value="ECO:0007669"/>
    <property type="project" value="InterPro"/>
</dbReference>
<dbReference type="HOGENOM" id="CLU_540625_0_0_4"/>
<feature type="domain" description="Hom-end-associated Hint" evidence="1">
    <location>
        <begin position="331"/>
        <end position="372"/>
    </location>
</feature>
<dbReference type="EMBL" id="FP475956">
    <property type="protein sequence ID" value="CAZ88630.1"/>
    <property type="molecule type" value="Genomic_DNA"/>
</dbReference>
<protein>
    <recommendedName>
        <fullName evidence="1">Hom-end-associated Hint domain-containing protein</fullName>
    </recommendedName>
</protein>
<dbReference type="Pfam" id="PF05203">
    <property type="entry name" value="Hom_end_hint"/>
    <property type="match status" value="1"/>
</dbReference>
<evidence type="ECO:0000259" key="1">
    <source>
        <dbReference type="Pfam" id="PF05203"/>
    </source>
</evidence>
<gene>
    <name evidence="2" type="ordered locus">THI_1967</name>
</gene>
<dbReference type="OrthoDB" id="9131991at2"/>
<name>D6CTL1_THIA3</name>
<dbReference type="Gene3D" id="2.170.16.10">
    <property type="entry name" value="Hedgehog/Intein (Hint) domain"/>
    <property type="match status" value="1"/>
</dbReference>
<dbReference type="RefSeq" id="WP_013105949.1">
    <property type="nucleotide sequence ID" value="NC_014145.1"/>
</dbReference>
<dbReference type="KEGG" id="thi:THI_1967"/>
<dbReference type="InterPro" id="IPR036844">
    <property type="entry name" value="Hint_dom_sf"/>
</dbReference>
<dbReference type="InterPro" id="IPR007868">
    <property type="entry name" value="Hom_end_hint"/>
</dbReference>
<dbReference type="Proteomes" id="UP000002372">
    <property type="component" value="Chromosome"/>
</dbReference>
<reference key="1">
    <citation type="submission" date="2009-07" db="EMBL/GenBank/DDBJ databases">
        <authorList>
            <person name="Genoscope - CEA"/>
        </authorList>
    </citation>
    <scope>NUCLEOTIDE SEQUENCE</scope>
    <source>
        <strain>3As</strain>
    </source>
</reference>
<sequence length="504" mass="52110">MSNTSDFSKPQVTDPYVDVTAEINALACDLAQGLDPATTNPANLPVGAVRFNSANGFWEKFNGTAWSALAAVYNVVAAQAKKLQQAVTLALTGDITGSASFDGSGNVSIAATLSNVNPNPGTAGDATTVPVLTTNAKGQVTAMATAAIAFPSSIAGNAGTVSTVGGASGGTVNGNLFASNPGGEAQVGAVGAGQNPAYLYNNASAWGLYSASGGSIVTFNRSNNHVVVGGVDTTAIVQNNGGTYGINISGNAATASRAHPLRADGAAWDLNWSGQGGQPTWLVGSNDGANFYVWNPSNFSVNYATTANYARTAGSATVADSLANCNCNCTCFPAGTRVLMADGTQRSIETIRPGDRVMGADGKPVAVLAIDRPLLGDRRMLTFEDASLLWSEEHALWTCDAAGKQWWWSANPGRWRLEAAVGAIRGLKDNGSLRTGQGHVFAHLEGWRERRVVEAPGFGPATPLYLPLTGGVPIVVGGYVAGAGVDEWGFDYAAFRWDPRALRR</sequence>
<proteinExistence type="predicted"/>
<accession>D6CTL1</accession>
<organism evidence="2 3">
    <name type="scientific">Thiomonas arsenitoxydans (strain DSM 22701 / CIP 110005 / 3As)</name>
    <dbReference type="NCBI Taxonomy" id="426114"/>
    <lineage>
        <taxon>Bacteria</taxon>
        <taxon>Pseudomonadati</taxon>
        <taxon>Pseudomonadota</taxon>
        <taxon>Betaproteobacteria</taxon>
        <taxon>Burkholderiales</taxon>
        <taxon>Thiomonas</taxon>
    </lineage>
</organism>
<dbReference type="MEROPS" id="N09.001"/>
<dbReference type="eggNOG" id="COG5563">
    <property type="taxonomic scope" value="Bacteria"/>
</dbReference>
<dbReference type="SUPFAM" id="SSF51294">
    <property type="entry name" value="Hedgehog/intein (Hint) domain"/>
    <property type="match status" value="1"/>
</dbReference>
<reference evidence="3" key="2">
    <citation type="journal article" date="2010" name="PLoS Genet.">
        <title>Structure, function, and evolution of the Thiomonas spp. genome.</title>
        <authorList>
            <person name="Arsene-Ploetze F."/>
            <person name="Koechler S."/>
            <person name="Marchal M."/>
            <person name="Coppee J.Y."/>
            <person name="Chandler M."/>
            <person name="Bonnefoy V."/>
            <person name="Brochier-Armanet C."/>
            <person name="Barakat M."/>
            <person name="Barbe V."/>
            <person name="Battaglia-Brunet F."/>
            <person name="Bruneel O."/>
            <person name="Bryan C.G."/>
            <person name="Cleiss-Arnold J."/>
            <person name="Cruveiller S."/>
            <person name="Erhardt M."/>
            <person name="Heinrich-Salmeron A."/>
            <person name="Hommais F."/>
            <person name="Joulian C."/>
            <person name="Krin E."/>
            <person name="Lieutaud A."/>
            <person name="Lievremont D."/>
            <person name="Michel C."/>
            <person name="Muller D."/>
            <person name="Ortet P."/>
            <person name="Proux C."/>
            <person name="Siguier P."/>
            <person name="Roche D."/>
            <person name="Rouy Z."/>
            <person name="Salvignol G."/>
            <person name="Slyemi D."/>
            <person name="Talla E."/>
            <person name="Weiss S."/>
            <person name="Weissenbach J."/>
            <person name="Medigue C."/>
            <person name="Bertin P.N."/>
        </authorList>
    </citation>
    <scope>NUCLEOTIDE SEQUENCE [LARGE SCALE GENOMIC DNA]</scope>
    <source>
        <strain evidence="3">DSM 22701 / CIP 110005 / 3As</strain>
    </source>
</reference>
<evidence type="ECO:0000313" key="3">
    <source>
        <dbReference type="Proteomes" id="UP000002372"/>
    </source>
</evidence>
<dbReference type="AlphaFoldDB" id="D6CTL1"/>
<evidence type="ECO:0000313" key="2">
    <source>
        <dbReference type="EMBL" id="CAZ88630.1"/>
    </source>
</evidence>